<keyword evidence="8" id="KW-0456">Lyase</keyword>
<dbReference type="SUPFAM" id="SSF52467">
    <property type="entry name" value="DHS-like NAD/FAD-binding domain"/>
    <property type="match status" value="1"/>
</dbReference>
<dbReference type="RefSeq" id="WP_134757364.1">
    <property type="nucleotide sequence ID" value="NZ_CP038150.1"/>
</dbReference>
<feature type="domain" description="Thiamine pyrophosphate enzyme central" evidence="5">
    <location>
        <begin position="196"/>
        <end position="326"/>
    </location>
</feature>
<dbReference type="Pfam" id="PF02775">
    <property type="entry name" value="TPP_enzyme_C"/>
    <property type="match status" value="1"/>
</dbReference>
<dbReference type="GO" id="GO:0003984">
    <property type="term" value="F:acetolactate synthase activity"/>
    <property type="evidence" value="ECO:0007669"/>
    <property type="project" value="TreeGrafter"/>
</dbReference>
<feature type="domain" description="Thiamine pyrophosphate enzyme N-terminal TPP-binding" evidence="7">
    <location>
        <begin position="3"/>
        <end position="118"/>
    </location>
</feature>
<accession>A0A4P7D096</accession>
<dbReference type="GO" id="GO:0009097">
    <property type="term" value="P:isoleucine biosynthetic process"/>
    <property type="evidence" value="ECO:0007669"/>
    <property type="project" value="TreeGrafter"/>
</dbReference>
<evidence type="ECO:0000259" key="6">
    <source>
        <dbReference type="Pfam" id="PF02775"/>
    </source>
</evidence>
<evidence type="ECO:0000313" key="9">
    <source>
        <dbReference type="Proteomes" id="UP000295727"/>
    </source>
</evidence>
<dbReference type="NCBIfam" id="NF005712">
    <property type="entry name" value="PRK07524.1"/>
    <property type="match status" value="1"/>
</dbReference>
<dbReference type="CDD" id="cd00568">
    <property type="entry name" value="TPP_enzymes"/>
    <property type="match status" value="1"/>
</dbReference>
<dbReference type="Pfam" id="PF02776">
    <property type="entry name" value="TPP_enzyme_N"/>
    <property type="match status" value="1"/>
</dbReference>
<dbReference type="PROSITE" id="PS00187">
    <property type="entry name" value="TPP_ENZYMES"/>
    <property type="match status" value="1"/>
</dbReference>
<feature type="domain" description="Thiamine pyrophosphate enzyme TPP-binding" evidence="6">
    <location>
        <begin position="397"/>
        <end position="532"/>
    </location>
</feature>
<evidence type="ECO:0000256" key="2">
    <source>
        <dbReference type="ARBA" id="ARBA00007812"/>
    </source>
</evidence>
<dbReference type="InterPro" id="IPR029035">
    <property type="entry name" value="DHS-like_NAD/FAD-binding_dom"/>
</dbReference>
<dbReference type="GO" id="GO:0050660">
    <property type="term" value="F:flavin adenine dinucleotide binding"/>
    <property type="evidence" value="ECO:0007669"/>
    <property type="project" value="TreeGrafter"/>
</dbReference>
<reference evidence="8 9" key="1">
    <citation type="submission" date="2019-03" db="EMBL/GenBank/DDBJ databases">
        <title>Paraburkholderia sp. 7MH5, isolated from subtropical forest soil.</title>
        <authorList>
            <person name="Gao Z.-H."/>
            <person name="Qiu L.-H."/>
        </authorList>
    </citation>
    <scope>NUCLEOTIDE SEQUENCE [LARGE SCALE GENOMIC DNA]</scope>
    <source>
        <strain evidence="8 9">7MH5</strain>
    </source>
</reference>
<dbReference type="EC" id="4.1.1.75" evidence="8"/>
<protein>
    <submittedName>
        <fullName evidence="8">5-guanidino-2-oxopentanoate decarboxylase</fullName>
        <ecNumber evidence="8">4.1.1.75</ecNumber>
    </submittedName>
</protein>
<keyword evidence="9" id="KW-1185">Reference proteome</keyword>
<evidence type="ECO:0000256" key="4">
    <source>
        <dbReference type="RuleBase" id="RU362132"/>
    </source>
</evidence>
<organism evidence="8 9">
    <name type="scientific">Paraburkholderia pallida</name>
    <dbReference type="NCBI Taxonomy" id="2547399"/>
    <lineage>
        <taxon>Bacteria</taxon>
        <taxon>Pseudomonadati</taxon>
        <taxon>Pseudomonadota</taxon>
        <taxon>Betaproteobacteria</taxon>
        <taxon>Burkholderiales</taxon>
        <taxon>Burkholderiaceae</taxon>
        <taxon>Paraburkholderia</taxon>
    </lineage>
</organism>
<evidence type="ECO:0000256" key="3">
    <source>
        <dbReference type="ARBA" id="ARBA00023052"/>
    </source>
</evidence>
<dbReference type="SUPFAM" id="SSF52518">
    <property type="entry name" value="Thiamin diphosphate-binding fold (THDP-binding)"/>
    <property type="match status" value="2"/>
</dbReference>
<dbReference type="Proteomes" id="UP000295727">
    <property type="component" value="Chromosome 3"/>
</dbReference>
<dbReference type="CDD" id="cd07035">
    <property type="entry name" value="TPP_PYR_POX_like"/>
    <property type="match status" value="1"/>
</dbReference>
<dbReference type="Gene3D" id="3.40.50.970">
    <property type="match status" value="2"/>
</dbReference>
<dbReference type="GO" id="GO:0000287">
    <property type="term" value="F:magnesium ion binding"/>
    <property type="evidence" value="ECO:0007669"/>
    <property type="project" value="InterPro"/>
</dbReference>
<name>A0A4P7D096_9BURK</name>
<evidence type="ECO:0000259" key="7">
    <source>
        <dbReference type="Pfam" id="PF02776"/>
    </source>
</evidence>
<comment type="similarity">
    <text evidence="2 4">Belongs to the TPP enzyme family.</text>
</comment>
<proteinExistence type="inferred from homology"/>
<dbReference type="InterPro" id="IPR029061">
    <property type="entry name" value="THDP-binding"/>
</dbReference>
<dbReference type="FunFam" id="3.40.50.970:FF:000007">
    <property type="entry name" value="Acetolactate synthase"/>
    <property type="match status" value="1"/>
</dbReference>
<dbReference type="GO" id="GO:0009099">
    <property type="term" value="P:L-valine biosynthetic process"/>
    <property type="evidence" value="ECO:0007669"/>
    <property type="project" value="TreeGrafter"/>
</dbReference>
<dbReference type="GO" id="GO:0005948">
    <property type="term" value="C:acetolactate synthase complex"/>
    <property type="evidence" value="ECO:0007669"/>
    <property type="project" value="TreeGrafter"/>
</dbReference>
<evidence type="ECO:0000256" key="1">
    <source>
        <dbReference type="ARBA" id="ARBA00001964"/>
    </source>
</evidence>
<dbReference type="Pfam" id="PF00205">
    <property type="entry name" value="TPP_enzyme_M"/>
    <property type="match status" value="1"/>
</dbReference>
<dbReference type="GO" id="GO:0047435">
    <property type="term" value="F:5-guanidino-2-oxopentanoate decarboxylase activity"/>
    <property type="evidence" value="ECO:0007669"/>
    <property type="project" value="UniProtKB-EC"/>
</dbReference>
<dbReference type="AlphaFoldDB" id="A0A4P7D096"/>
<dbReference type="Gene3D" id="3.40.50.1220">
    <property type="entry name" value="TPP-binding domain"/>
    <property type="match status" value="1"/>
</dbReference>
<dbReference type="InterPro" id="IPR045229">
    <property type="entry name" value="TPP_enz"/>
</dbReference>
<sequence>MKTVGMYLVELLAAYGVDTVFGIPGVHTIDLYRGLEHSGMRHITARHEQGLGFMADGYARATGRPGVCFVITGPGVTNIATAMAQASADSIPMLVISSVNALGQMGSGNGHLHELPDQRQFAGSIAAFSHTVTRGEELPQVIARAFAVFSGERPRPVHIELPLDVINAPAGALPSPPPAPRRVQAGPAAPQALDALREAAQRAKAPLILAGGGALGAADEVRWLAQALDAPVVMTINGRGMLAPTHPLAISWSASSAAVRALMRESDLVIALGTELGPTDYDLYADGTFVAPRTLARIDIDAQQIFRNAPPDLPLLGDVGETIAALRRSWGAAGARAEGAGSPGATRAAACRDAARLEADAQTQRDLALLDSVREALPQACIVGDSTRMVYSGNIGYAAPRPRSWFNASVGFGSLGYGLPAAIGASLADPARPVVCLAGDGGLQYTLGELGTAVQHGARVIVLLLNNRGYGEIKNAMVHRGVEPIGVDLHTPDFVALAQAYGWQAQRVAEGDALGDALQRAAAQDAPTLIEICVA</sequence>
<evidence type="ECO:0000259" key="5">
    <source>
        <dbReference type="Pfam" id="PF00205"/>
    </source>
</evidence>
<dbReference type="PANTHER" id="PTHR18968">
    <property type="entry name" value="THIAMINE PYROPHOSPHATE ENZYMES"/>
    <property type="match status" value="1"/>
</dbReference>
<dbReference type="EMBL" id="CP038150">
    <property type="protein sequence ID" value="QBR02081.1"/>
    <property type="molecule type" value="Genomic_DNA"/>
</dbReference>
<dbReference type="KEGG" id="ppai:E1956_33750"/>
<dbReference type="InterPro" id="IPR012001">
    <property type="entry name" value="Thiamin_PyroP_enz_TPP-bd_dom"/>
</dbReference>
<dbReference type="GO" id="GO:0030976">
    <property type="term" value="F:thiamine pyrophosphate binding"/>
    <property type="evidence" value="ECO:0007669"/>
    <property type="project" value="InterPro"/>
</dbReference>
<dbReference type="OrthoDB" id="2254214at2"/>
<dbReference type="InterPro" id="IPR000399">
    <property type="entry name" value="TPP-bd_CS"/>
</dbReference>
<keyword evidence="3 4" id="KW-0786">Thiamine pyrophosphate</keyword>
<dbReference type="InterPro" id="IPR011766">
    <property type="entry name" value="TPP_enzyme_TPP-bd"/>
</dbReference>
<comment type="cofactor">
    <cofactor evidence="1">
        <name>thiamine diphosphate</name>
        <dbReference type="ChEBI" id="CHEBI:58937"/>
    </cofactor>
</comment>
<gene>
    <name evidence="8" type="ORF">E1956_33750</name>
</gene>
<dbReference type="PANTHER" id="PTHR18968:SF13">
    <property type="entry name" value="ACETOLACTATE SYNTHASE CATALYTIC SUBUNIT, MITOCHONDRIAL"/>
    <property type="match status" value="1"/>
</dbReference>
<dbReference type="InterPro" id="IPR012000">
    <property type="entry name" value="Thiamin_PyroP_enz_cen_dom"/>
</dbReference>
<evidence type="ECO:0000313" key="8">
    <source>
        <dbReference type="EMBL" id="QBR02081.1"/>
    </source>
</evidence>